<comment type="similarity">
    <text evidence="1">Belongs to the polysaccharide synthase family.</text>
</comment>
<name>A0ABU5VYG4_9BACT</name>
<sequence length="353" mass="39406">MKLFENKTIVITGGTGSLGKVLTRRILEGKNGTPKKVIIFSRDEAKQHYMRLEFLQKKAATDEVIFKNFQSLLEFRIGDVRDYSSVVGVLKSADIVINAAALKQVPSCEYFPYEAVRTNIEGAENIVRAIRDHDMKIETVVGVSTDKACKPVNVMGMTKSIQEKVFIAANVTSPGTRFICVRYGNVLASRGSVIPLFHDQIKNGGPVTITTADMTRFLLPLNRAVDTIFNALQRALPGETFVPRVPACNMVTLAKALIGDRKIEIEYTGIRPGEKIDEIMLSDVEAPRAYESGEYYSIQPMLPELIKEFKTGPLTKEYSSGDILMDLEQTTAYLKEHNLLINQNFVEDGEFLR</sequence>
<organism evidence="3 4">
    <name type="scientific">Bacteriovorax antarcticus</name>
    <dbReference type="NCBI Taxonomy" id="3088717"/>
    <lineage>
        <taxon>Bacteria</taxon>
        <taxon>Pseudomonadati</taxon>
        <taxon>Bdellovibrionota</taxon>
        <taxon>Bacteriovoracia</taxon>
        <taxon>Bacteriovoracales</taxon>
        <taxon>Bacteriovoracaceae</taxon>
        <taxon>Bacteriovorax</taxon>
    </lineage>
</organism>
<gene>
    <name evidence="3" type="ORF">SHI21_10510</name>
</gene>
<dbReference type="Proteomes" id="UP001302274">
    <property type="component" value="Unassembled WGS sequence"/>
</dbReference>
<accession>A0ABU5VYG4</accession>
<dbReference type="Pfam" id="PF02719">
    <property type="entry name" value="Polysacc_synt_2"/>
    <property type="match status" value="1"/>
</dbReference>
<dbReference type="InterPro" id="IPR051203">
    <property type="entry name" value="Polysaccharide_Synthase-Rel"/>
</dbReference>
<dbReference type="EMBL" id="JAYGJQ010000002">
    <property type="protein sequence ID" value="MEA9356640.1"/>
    <property type="molecule type" value="Genomic_DNA"/>
</dbReference>
<dbReference type="RefSeq" id="WP_323576449.1">
    <property type="nucleotide sequence ID" value="NZ_JAYGJQ010000002.1"/>
</dbReference>
<reference evidence="3 4" key="1">
    <citation type="submission" date="2023-11" db="EMBL/GenBank/DDBJ databases">
        <title>A Novel Polar Bacteriovorax (B. antarcticus) Isolated from the Biocrust in Antarctica.</title>
        <authorList>
            <person name="Mun W."/>
            <person name="Choi S.Y."/>
            <person name="Mitchell R.J."/>
        </authorList>
    </citation>
    <scope>NUCLEOTIDE SEQUENCE [LARGE SCALE GENOMIC DNA]</scope>
    <source>
        <strain evidence="3 4">PP10</strain>
    </source>
</reference>
<dbReference type="PANTHER" id="PTHR43318:SF2">
    <property type="entry name" value="UDP-N-ACETYLGLUCOSAMINE 4,6-DEHYDRATASE (INVERTING)"/>
    <property type="match status" value="1"/>
</dbReference>
<proteinExistence type="inferred from homology"/>
<dbReference type="SUPFAM" id="SSF51735">
    <property type="entry name" value="NAD(P)-binding Rossmann-fold domains"/>
    <property type="match status" value="1"/>
</dbReference>
<evidence type="ECO:0000313" key="4">
    <source>
        <dbReference type="Proteomes" id="UP001302274"/>
    </source>
</evidence>
<feature type="domain" description="Polysaccharide biosynthesis protein CapD-like" evidence="2">
    <location>
        <begin position="9"/>
        <end position="299"/>
    </location>
</feature>
<dbReference type="InterPro" id="IPR036291">
    <property type="entry name" value="NAD(P)-bd_dom_sf"/>
</dbReference>
<evidence type="ECO:0000256" key="1">
    <source>
        <dbReference type="ARBA" id="ARBA00007430"/>
    </source>
</evidence>
<dbReference type="Gene3D" id="3.40.50.720">
    <property type="entry name" value="NAD(P)-binding Rossmann-like Domain"/>
    <property type="match status" value="1"/>
</dbReference>
<evidence type="ECO:0000313" key="3">
    <source>
        <dbReference type="EMBL" id="MEA9356640.1"/>
    </source>
</evidence>
<dbReference type="InterPro" id="IPR003869">
    <property type="entry name" value="Polysac_CapD-like"/>
</dbReference>
<evidence type="ECO:0000259" key="2">
    <source>
        <dbReference type="Pfam" id="PF02719"/>
    </source>
</evidence>
<dbReference type="PANTHER" id="PTHR43318">
    <property type="entry name" value="UDP-N-ACETYLGLUCOSAMINE 4,6-DEHYDRATASE"/>
    <property type="match status" value="1"/>
</dbReference>
<comment type="caution">
    <text evidence="3">The sequence shown here is derived from an EMBL/GenBank/DDBJ whole genome shotgun (WGS) entry which is preliminary data.</text>
</comment>
<keyword evidence="4" id="KW-1185">Reference proteome</keyword>
<protein>
    <submittedName>
        <fullName evidence="3">Polysaccharide biosynthesis protein</fullName>
    </submittedName>
</protein>